<feature type="domain" description="RING-type" evidence="3">
    <location>
        <begin position="102"/>
        <end position="145"/>
    </location>
</feature>
<dbReference type="SMART" id="SM00184">
    <property type="entry name" value="RING"/>
    <property type="match status" value="1"/>
</dbReference>
<dbReference type="InterPro" id="IPR001841">
    <property type="entry name" value="Znf_RING"/>
</dbReference>
<keyword evidence="1" id="KW-0479">Metal-binding</keyword>
<dbReference type="AlphaFoldDB" id="A0AAQ3MMJ5"/>
<organism evidence="4 5">
    <name type="scientific">Vigna mungo</name>
    <name type="common">Black gram</name>
    <name type="synonym">Phaseolus mungo</name>
    <dbReference type="NCBI Taxonomy" id="3915"/>
    <lineage>
        <taxon>Eukaryota</taxon>
        <taxon>Viridiplantae</taxon>
        <taxon>Streptophyta</taxon>
        <taxon>Embryophyta</taxon>
        <taxon>Tracheophyta</taxon>
        <taxon>Spermatophyta</taxon>
        <taxon>Magnoliopsida</taxon>
        <taxon>eudicotyledons</taxon>
        <taxon>Gunneridae</taxon>
        <taxon>Pentapetalae</taxon>
        <taxon>rosids</taxon>
        <taxon>fabids</taxon>
        <taxon>Fabales</taxon>
        <taxon>Fabaceae</taxon>
        <taxon>Papilionoideae</taxon>
        <taxon>50 kb inversion clade</taxon>
        <taxon>NPAAA clade</taxon>
        <taxon>indigoferoid/millettioid clade</taxon>
        <taxon>Phaseoleae</taxon>
        <taxon>Vigna</taxon>
    </lineage>
</organism>
<accession>A0AAQ3MMJ5</accession>
<dbReference type="PANTHER" id="PTHR45676">
    <property type="entry name" value="RING-H2 FINGER PROTEIN ATL51-RELATED"/>
    <property type="match status" value="1"/>
</dbReference>
<gene>
    <name evidence="4" type="ORF">V8G54_032688</name>
</gene>
<dbReference type="Pfam" id="PF13639">
    <property type="entry name" value="zf-RING_2"/>
    <property type="match status" value="1"/>
</dbReference>
<evidence type="ECO:0000256" key="2">
    <source>
        <dbReference type="SAM" id="Phobius"/>
    </source>
</evidence>
<keyword evidence="1" id="KW-0862">Zinc</keyword>
<dbReference type="Proteomes" id="UP001374535">
    <property type="component" value="Chromosome 10"/>
</dbReference>
<dbReference type="Gene3D" id="3.30.40.10">
    <property type="entry name" value="Zinc/RING finger domain, C3HC4 (zinc finger)"/>
    <property type="match status" value="1"/>
</dbReference>
<dbReference type="GO" id="GO:0008270">
    <property type="term" value="F:zinc ion binding"/>
    <property type="evidence" value="ECO:0007669"/>
    <property type="project" value="UniProtKB-KW"/>
</dbReference>
<evidence type="ECO:0000259" key="3">
    <source>
        <dbReference type="PROSITE" id="PS50089"/>
    </source>
</evidence>
<keyword evidence="1" id="KW-0863">Zinc-finger</keyword>
<protein>
    <recommendedName>
        <fullName evidence="3">RING-type domain-containing protein</fullName>
    </recommendedName>
</protein>
<dbReference type="PANTHER" id="PTHR45676:SF159">
    <property type="entry name" value="RING-H2 FINGER PROTEIN ATL51"/>
    <property type="match status" value="1"/>
</dbReference>
<reference evidence="4 5" key="1">
    <citation type="journal article" date="2023" name="Life. Sci Alliance">
        <title>Evolutionary insights into 3D genome organization and epigenetic landscape of Vigna mungo.</title>
        <authorList>
            <person name="Junaid A."/>
            <person name="Singh B."/>
            <person name="Bhatia S."/>
        </authorList>
    </citation>
    <scope>NUCLEOTIDE SEQUENCE [LARGE SCALE GENOMIC DNA]</scope>
    <source>
        <strain evidence="4">Urdbean</strain>
    </source>
</reference>
<keyword evidence="2" id="KW-0812">Transmembrane</keyword>
<dbReference type="PROSITE" id="PS50089">
    <property type="entry name" value="ZF_RING_2"/>
    <property type="match status" value="1"/>
</dbReference>
<feature type="transmembrane region" description="Helical" evidence="2">
    <location>
        <begin position="6"/>
        <end position="24"/>
    </location>
</feature>
<evidence type="ECO:0000256" key="1">
    <source>
        <dbReference type="PROSITE-ProRule" id="PRU00175"/>
    </source>
</evidence>
<evidence type="ECO:0000313" key="5">
    <source>
        <dbReference type="Proteomes" id="UP001374535"/>
    </source>
</evidence>
<evidence type="ECO:0000313" key="4">
    <source>
        <dbReference type="EMBL" id="WVY93600.1"/>
    </source>
</evidence>
<dbReference type="InterPro" id="IPR013083">
    <property type="entry name" value="Znf_RING/FYVE/PHD"/>
</dbReference>
<sequence>MYGSLIGVFILFGLLVGFFLWQYYRVYRNRNSYPEMRAFEESEIEDIESHPSDNDQILSARFRNQREDIMYPSLAPKTEIVTLAMKALPPVLPFERDHQSDCSICMEEFKIGELVQPFGVCCHYFHMYCINSWLRLGKINCPVCRKELSFDKELSIHTSSEDLN</sequence>
<keyword evidence="2" id="KW-1133">Transmembrane helix</keyword>
<dbReference type="GO" id="GO:0016567">
    <property type="term" value="P:protein ubiquitination"/>
    <property type="evidence" value="ECO:0007669"/>
    <property type="project" value="TreeGrafter"/>
</dbReference>
<keyword evidence="5" id="KW-1185">Reference proteome</keyword>
<dbReference type="EMBL" id="CP144691">
    <property type="protein sequence ID" value="WVY93600.1"/>
    <property type="molecule type" value="Genomic_DNA"/>
</dbReference>
<proteinExistence type="predicted"/>
<keyword evidence="2" id="KW-0472">Membrane</keyword>
<dbReference type="SUPFAM" id="SSF57850">
    <property type="entry name" value="RING/U-box"/>
    <property type="match status" value="1"/>
</dbReference>
<name>A0AAQ3MMJ5_VIGMU</name>